<proteinExistence type="predicted"/>
<dbReference type="PROSITE" id="PS51257">
    <property type="entry name" value="PROKAR_LIPOPROTEIN"/>
    <property type="match status" value="1"/>
</dbReference>
<dbReference type="Gene3D" id="2.60.40.2340">
    <property type="match status" value="1"/>
</dbReference>
<dbReference type="InterPro" id="IPR013517">
    <property type="entry name" value="FG-GAP"/>
</dbReference>
<dbReference type="Gene3D" id="2.130.10.130">
    <property type="entry name" value="Integrin alpha, N-terminal"/>
    <property type="match status" value="1"/>
</dbReference>
<sequence length="494" mass="54400">MKKYIYLKLFILSVLFAACSKEQLPGVSPYSPEKELIELSFLKANNSNLDKDYKAIIDGKDINIEVPKGTDLTKLIPTFKISDKATLKIGTALIESGKSAIDFSYSQSFKVIAQNETTNDYYSNVLLVGLLPNLTLNNNSSYSSYLKNNLYIDLSFAIPTTTLNEAYFEDAYNARAYGDFDKDGDIDIVAVARNGKANAGLEVEFFKNNTFQFQKDQSVFTGGAPKMVSGRKAIVGDFDGNGWLDVVIAGTGYDANPYPGEGVKILLNTNGKFTTKDLGVGIGYFASVTSGDIDNDGDLDLFVTNNQSISKFLINDGKGTFKYDAAMYPNTYYNKGYFSSELYDINNDGYLDLITGGHEHNNANTIILWGNATGNYLTSKMTTIPKNTTNGVVLDFDFLDYDKDGKTDILITRTGSGNAEAGYYQGYYLQLLKGNGTAFTDVTSSNLKNNANANGRWVNWIRIQDVDNDGDLDITSDDKLYGLVWLNNNGVFSK</sequence>
<protein>
    <submittedName>
        <fullName evidence="3">VCBS repeat-containing protein</fullName>
    </submittedName>
</protein>
<dbReference type="Proteomes" id="UP000308181">
    <property type="component" value="Unassembled WGS sequence"/>
</dbReference>
<dbReference type="AlphaFoldDB" id="A0A4U1C699"/>
<reference evidence="3 4" key="1">
    <citation type="submission" date="2019-04" db="EMBL/GenBank/DDBJ databases">
        <title>Pedobacter sp. AR-3-17 sp. nov., isolated from Arctic soil.</title>
        <authorList>
            <person name="Dahal R.H."/>
            <person name="Kim D.-U."/>
        </authorList>
    </citation>
    <scope>NUCLEOTIDE SEQUENCE [LARGE SCALE GENOMIC DNA]</scope>
    <source>
        <strain evidence="3 4">AR-3-17</strain>
    </source>
</reference>
<feature type="chain" id="PRO_5020409013" evidence="2">
    <location>
        <begin position="18"/>
        <end position="494"/>
    </location>
</feature>
<dbReference type="Pfam" id="PF13517">
    <property type="entry name" value="FG-GAP_3"/>
    <property type="match status" value="3"/>
</dbReference>
<dbReference type="RefSeq" id="WP_136825704.1">
    <property type="nucleotide sequence ID" value="NZ_SWBP01000002.1"/>
</dbReference>
<accession>A0A4U1C699</accession>
<keyword evidence="4" id="KW-1185">Reference proteome</keyword>
<evidence type="ECO:0000313" key="3">
    <source>
        <dbReference type="EMBL" id="TKB98890.1"/>
    </source>
</evidence>
<evidence type="ECO:0000256" key="2">
    <source>
        <dbReference type="SAM" id="SignalP"/>
    </source>
</evidence>
<comment type="caution">
    <text evidence="3">The sequence shown here is derived from an EMBL/GenBank/DDBJ whole genome shotgun (WGS) entry which is preliminary data.</text>
</comment>
<feature type="signal peptide" evidence="2">
    <location>
        <begin position="1"/>
        <end position="17"/>
    </location>
</feature>
<keyword evidence="1 2" id="KW-0732">Signal</keyword>
<dbReference type="EMBL" id="SWBP01000002">
    <property type="protein sequence ID" value="TKB98890.1"/>
    <property type="molecule type" value="Genomic_DNA"/>
</dbReference>
<evidence type="ECO:0000256" key="1">
    <source>
        <dbReference type="ARBA" id="ARBA00022729"/>
    </source>
</evidence>
<organism evidence="3 4">
    <name type="scientific">Pedobacter cryophilus</name>
    <dbReference type="NCBI Taxonomy" id="2571271"/>
    <lineage>
        <taxon>Bacteria</taxon>
        <taxon>Pseudomonadati</taxon>
        <taxon>Bacteroidota</taxon>
        <taxon>Sphingobacteriia</taxon>
        <taxon>Sphingobacteriales</taxon>
        <taxon>Sphingobacteriaceae</taxon>
        <taxon>Pedobacter</taxon>
    </lineage>
</organism>
<dbReference type="InterPro" id="IPR028994">
    <property type="entry name" value="Integrin_alpha_N"/>
</dbReference>
<gene>
    <name evidence="3" type="ORF">FA046_07180</name>
</gene>
<evidence type="ECO:0000313" key="4">
    <source>
        <dbReference type="Proteomes" id="UP000308181"/>
    </source>
</evidence>
<dbReference type="OrthoDB" id="974255at2"/>
<dbReference type="SUPFAM" id="SSF69318">
    <property type="entry name" value="Integrin alpha N-terminal domain"/>
    <property type="match status" value="1"/>
</dbReference>
<name>A0A4U1C699_9SPHI</name>
<dbReference type="PANTHER" id="PTHR46580">
    <property type="entry name" value="SENSOR KINASE-RELATED"/>
    <property type="match status" value="1"/>
</dbReference>